<reference evidence="1 2" key="1">
    <citation type="journal article" date="2021" name="Elife">
        <title>Chloroplast acquisition without the gene transfer in kleptoplastic sea slugs, Plakobranchus ocellatus.</title>
        <authorList>
            <person name="Maeda T."/>
            <person name="Takahashi S."/>
            <person name="Yoshida T."/>
            <person name="Shimamura S."/>
            <person name="Takaki Y."/>
            <person name="Nagai Y."/>
            <person name="Toyoda A."/>
            <person name="Suzuki Y."/>
            <person name="Arimoto A."/>
            <person name="Ishii H."/>
            <person name="Satoh N."/>
            <person name="Nishiyama T."/>
            <person name="Hasebe M."/>
            <person name="Maruyama T."/>
            <person name="Minagawa J."/>
            <person name="Obokata J."/>
            <person name="Shigenobu S."/>
        </authorList>
    </citation>
    <scope>NUCLEOTIDE SEQUENCE [LARGE SCALE GENOMIC DNA]</scope>
</reference>
<dbReference type="Proteomes" id="UP000735302">
    <property type="component" value="Unassembled WGS sequence"/>
</dbReference>
<organism evidence="1 2">
    <name type="scientific">Plakobranchus ocellatus</name>
    <dbReference type="NCBI Taxonomy" id="259542"/>
    <lineage>
        <taxon>Eukaryota</taxon>
        <taxon>Metazoa</taxon>
        <taxon>Spiralia</taxon>
        <taxon>Lophotrochozoa</taxon>
        <taxon>Mollusca</taxon>
        <taxon>Gastropoda</taxon>
        <taxon>Heterobranchia</taxon>
        <taxon>Euthyneura</taxon>
        <taxon>Panpulmonata</taxon>
        <taxon>Sacoglossa</taxon>
        <taxon>Placobranchoidea</taxon>
        <taxon>Plakobranchidae</taxon>
        <taxon>Plakobranchus</taxon>
    </lineage>
</organism>
<dbReference type="AlphaFoldDB" id="A0AAV4D7A0"/>
<feature type="non-terminal residue" evidence="1">
    <location>
        <position position="1"/>
    </location>
</feature>
<comment type="caution">
    <text evidence="1">The sequence shown here is derived from an EMBL/GenBank/DDBJ whole genome shotgun (WGS) entry which is preliminary data.</text>
</comment>
<proteinExistence type="predicted"/>
<evidence type="ECO:0000313" key="2">
    <source>
        <dbReference type="Proteomes" id="UP000735302"/>
    </source>
</evidence>
<protein>
    <submittedName>
        <fullName evidence="1">Uncharacterized protein</fullName>
    </submittedName>
</protein>
<gene>
    <name evidence="1" type="ORF">PoB_006642600</name>
</gene>
<keyword evidence="2" id="KW-1185">Reference proteome</keyword>
<evidence type="ECO:0000313" key="1">
    <source>
        <dbReference type="EMBL" id="GFO39921.1"/>
    </source>
</evidence>
<dbReference type="EMBL" id="BLXT01007555">
    <property type="protein sequence ID" value="GFO39921.1"/>
    <property type="molecule type" value="Genomic_DNA"/>
</dbReference>
<name>A0AAV4D7A0_9GAST</name>
<accession>A0AAV4D7A0</accession>
<sequence>KRANFGIFIANSVLAFHRHPEKQLYRYSITMLTDGTAHDHRAVNIVTRSGGISFLQSLLLVRSISDECDGPSSGHMVPVTGLEHATVVPQIPTDFTTRCVISAPKYRKNNQTYCGLDAADVEGGLFDQHTTLIITFADFAH</sequence>